<comment type="caution">
    <text evidence="3">The sequence shown here is derived from an EMBL/GenBank/DDBJ whole genome shotgun (WGS) entry which is preliminary data.</text>
</comment>
<feature type="region of interest" description="Disordered" evidence="1">
    <location>
        <begin position="118"/>
        <end position="139"/>
    </location>
</feature>
<evidence type="ECO:0000313" key="4">
    <source>
        <dbReference type="Proteomes" id="UP001201163"/>
    </source>
</evidence>
<gene>
    <name evidence="3" type="ORF">EDB92DRAFT_2116395</name>
</gene>
<keyword evidence="2" id="KW-1133">Transmembrane helix</keyword>
<evidence type="ECO:0000256" key="1">
    <source>
        <dbReference type="SAM" id="MobiDB-lite"/>
    </source>
</evidence>
<name>A0AAD4Q5P6_9AGAM</name>
<dbReference type="EMBL" id="JAKELL010000054">
    <property type="protein sequence ID" value="KAH8986451.1"/>
    <property type="molecule type" value="Genomic_DNA"/>
</dbReference>
<organism evidence="3 4">
    <name type="scientific">Lactarius akahatsu</name>
    <dbReference type="NCBI Taxonomy" id="416441"/>
    <lineage>
        <taxon>Eukaryota</taxon>
        <taxon>Fungi</taxon>
        <taxon>Dikarya</taxon>
        <taxon>Basidiomycota</taxon>
        <taxon>Agaricomycotina</taxon>
        <taxon>Agaricomycetes</taxon>
        <taxon>Russulales</taxon>
        <taxon>Russulaceae</taxon>
        <taxon>Lactarius</taxon>
    </lineage>
</organism>
<keyword evidence="2" id="KW-0812">Transmembrane</keyword>
<evidence type="ECO:0000313" key="3">
    <source>
        <dbReference type="EMBL" id="KAH8986451.1"/>
    </source>
</evidence>
<sequence>MMHIAPHVDISAAEQASLNHLTVPELSPSDPNSNASSPASSEPVTPVDPPSLAAPPDPLVDGKHQPAPRPYRPIAKAASRGTVWRARQVLFSLGKRKRQPSEDAGISADVGVQVLDSDDDGEEALDSPAETPPATSQVRYPLPITANGYARDVTSQSLFNLPNVSIDGTPPTQARPRLARSSLTRRSTHDTLASASATPALRESPARQPPPGAPWTPPALAAVARVLFFVPWCVAVGAAIVLYPRALTRLVRLYAAVPPTPLHRLAYHAHTAGPHVCIFAAAVCLAAAALPGWLFRAALLGAVGVRAAVVARGFKGQIEGRGDAEGPSEEWREDARCVWRVLRGEEEREILRACAGGGAVKEE</sequence>
<feature type="transmembrane region" description="Helical" evidence="2">
    <location>
        <begin position="265"/>
        <end position="288"/>
    </location>
</feature>
<protein>
    <submittedName>
        <fullName evidence="3">Uncharacterized protein</fullName>
    </submittedName>
</protein>
<feature type="region of interest" description="Disordered" evidence="1">
    <location>
        <begin position="162"/>
        <end position="213"/>
    </location>
</feature>
<proteinExistence type="predicted"/>
<accession>A0AAD4Q5P6</accession>
<feature type="transmembrane region" description="Helical" evidence="2">
    <location>
        <begin position="226"/>
        <end position="244"/>
    </location>
</feature>
<feature type="compositionally biased region" description="Low complexity" evidence="1">
    <location>
        <begin position="174"/>
        <end position="185"/>
    </location>
</feature>
<dbReference type="AlphaFoldDB" id="A0AAD4Q5P6"/>
<keyword evidence="4" id="KW-1185">Reference proteome</keyword>
<feature type="region of interest" description="Disordered" evidence="1">
    <location>
        <begin position="19"/>
        <end position="76"/>
    </location>
</feature>
<keyword evidence="2" id="KW-0472">Membrane</keyword>
<reference evidence="3" key="1">
    <citation type="submission" date="2022-01" db="EMBL/GenBank/DDBJ databases">
        <title>Comparative genomics reveals a dynamic genome evolution in the ectomycorrhizal milk-cap (Lactarius) mushrooms.</title>
        <authorList>
            <consortium name="DOE Joint Genome Institute"/>
            <person name="Lebreton A."/>
            <person name="Tang N."/>
            <person name="Kuo A."/>
            <person name="LaButti K."/>
            <person name="Drula E."/>
            <person name="Barry K."/>
            <person name="Clum A."/>
            <person name="Lipzen A."/>
            <person name="Mousain D."/>
            <person name="Ng V."/>
            <person name="Wang R."/>
            <person name="Wang X."/>
            <person name="Dai Y."/>
            <person name="Henrissat B."/>
            <person name="Grigoriev I.V."/>
            <person name="Guerin-Laguette A."/>
            <person name="Yu F."/>
            <person name="Martin F.M."/>
        </authorList>
    </citation>
    <scope>NUCLEOTIDE SEQUENCE</scope>
    <source>
        <strain evidence="3">QP</strain>
    </source>
</reference>
<feature type="compositionally biased region" description="Pro residues" evidence="1">
    <location>
        <begin position="46"/>
        <end position="58"/>
    </location>
</feature>
<feature type="compositionally biased region" description="Low complexity" evidence="1">
    <location>
        <begin position="27"/>
        <end position="41"/>
    </location>
</feature>
<dbReference type="Proteomes" id="UP001201163">
    <property type="component" value="Unassembled WGS sequence"/>
</dbReference>
<evidence type="ECO:0000256" key="2">
    <source>
        <dbReference type="SAM" id="Phobius"/>
    </source>
</evidence>